<name>A0A2P4XKE9_9STRA</name>
<proteinExistence type="predicted"/>
<feature type="non-terminal residue" evidence="2">
    <location>
        <position position="1"/>
    </location>
</feature>
<dbReference type="Proteomes" id="UP000237271">
    <property type="component" value="Unassembled WGS sequence"/>
</dbReference>
<dbReference type="AlphaFoldDB" id="A0A2P4XKE9"/>
<feature type="compositionally biased region" description="Basic and acidic residues" evidence="1">
    <location>
        <begin position="33"/>
        <end position="55"/>
    </location>
</feature>
<feature type="compositionally biased region" description="Basic and acidic residues" evidence="1">
    <location>
        <begin position="1"/>
        <end position="10"/>
    </location>
</feature>
<reference evidence="2 3" key="1">
    <citation type="journal article" date="2017" name="Genome Biol. Evol.">
        <title>Phytophthora megakarya and P. palmivora, closely related causal agents of cacao black pod rot, underwent increases in genome sizes and gene numbers by different mechanisms.</title>
        <authorList>
            <person name="Ali S.S."/>
            <person name="Shao J."/>
            <person name="Lary D.J."/>
            <person name="Kronmiller B."/>
            <person name="Shen D."/>
            <person name="Strem M.D."/>
            <person name="Amoako-Attah I."/>
            <person name="Akrofi A.Y."/>
            <person name="Begoude B.A."/>
            <person name="Ten Hoopen G.M."/>
            <person name="Coulibaly K."/>
            <person name="Kebe B.I."/>
            <person name="Melnick R.L."/>
            <person name="Guiltinan M.J."/>
            <person name="Tyler B.M."/>
            <person name="Meinhardt L.W."/>
            <person name="Bailey B.A."/>
        </authorList>
    </citation>
    <scope>NUCLEOTIDE SEQUENCE [LARGE SCALE GENOMIC DNA]</scope>
    <source>
        <strain evidence="3">sbr112.9</strain>
    </source>
</reference>
<sequence length="147" mass="16434">SSLDHCENPRSIRRSTSKSQVSLTDDTLVVYPGDKDTTAGGADDVHGNEDAKETLPPKNLTLAKGKRRAQVTNTANHAMRPDLDEAYDKESLEVASNPDEQQEEYFLLNWLDSQSIVSYSRTHTERWVITHTPGYSPYEGHGSLLFL</sequence>
<keyword evidence="3" id="KW-1185">Reference proteome</keyword>
<protein>
    <submittedName>
        <fullName evidence="2">Sucrase-isomaltase, intestinal</fullName>
    </submittedName>
</protein>
<feature type="region of interest" description="Disordered" evidence="1">
    <location>
        <begin position="1"/>
        <end position="84"/>
    </location>
</feature>
<dbReference type="EMBL" id="NCKW01009775">
    <property type="protein sequence ID" value="POM66035.1"/>
    <property type="molecule type" value="Genomic_DNA"/>
</dbReference>
<comment type="caution">
    <text evidence="2">The sequence shown here is derived from an EMBL/GenBank/DDBJ whole genome shotgun (WGS) entry which is preliminary data.</text>
</comment>
<organism evidence="2 3">
    <name type="scientific">Phytophthora palmivora</name>
    <dbReference type="NCBI Taxonomy" id="4796"/>
    <lineage>
        <taxon>Eukaryota</taxon>
        <taxon>Sar</taxon>
        <taxon>Stramenopiles</taxon>
        <taxon>Oomycota</taxon>
        <taxon>Peronosporomycetes</taxon>
        <taxon>Peronosporales</taxon>
        <taxon>Peronosporaceae</taxon>
        <taxon>Phytophthora</taxon>
    </lineage>
</organism>
<gene>
    <name evidence="2" type="ORF">PHPALM_18164</name>
</gene>
<evidence type="ECO:0000313" key="3">
    <source>
        <dbReference type="Proteomes" id="UP000237271"/>
    </source>
</evidence>
<evidence type="ECO:0000256" key="1">
    <source>
        <dbReference type="SAM" id="MobiDB-lite"/>
    </source>
</evidence>
<evidence type="ECO:0000313" key="2">
    <source>
        <dbReference type="EMBL" id="POM66035.1"/>
    </source>
</evidence>
<accession>A0A2P4XKE9</accession>